<reference evidence="2 3" key="1">
    <citation type="journal article" date="2019" name="Commun. Biol.">
        <title>The bagworm genome reveals a unique fibroin gene that provides high tensile strength.</title>
        <authorList>
            <person name="Kono N."/>
            <person name="Nakamura H."/>
            <person name="Ohtoshi R."/>
            <person name="Tomita M."/>
            <person name="Numata K."/>
            <person name="Arakawa K."/>
        </authorList>
    </citation>
    <scope>NUCLEOTIDE SEQUENCE [LARGE SCALE GENOMIC DNA]</scope>
</reference>
<keyword evidence="3" id="KW-1185">Reference proteome</keyword>
<name>A0A4C1ZM16_EUMVA</name>
<comment type="caution">
    <text evidence="2">The sequence shown here is derived from an EMBL/GenBank/DDBJ whole genome shotgun (WGS) entry which is preliminary data.</text>
</comment>
<accession>A0A4C1ZM16</accession>
<dbReference type="AlphaFoldDB" id="A0A4C1ZM16"/>
<proteinExistence type="predicted"/>
<sequence>MTQTPGSTAFRALRSTPSGEFPDPKSGWAPHVPMKTTLLTNETPPPMYDPAHIAVPGSPKADRARELVLISGAGGALPGV</sequence>
<dbReference type="Proteomes" id="UP000299102">
    <property type="component" value="Unassembled WGS sequence"/>
</dbReference>
<dbReference type="EMBL" id="BGZK01002045">
    <property type="protein sequence ID" value="GBP89931.1"/>
    <property type="molecule type" value="Genomic_DNA"/>
</dbReference>
<feature type="region of interest" description="Disordered" evidence="1">
    <location>
        <begin position="1"/>
        <end position="31"/>
    </location>
</feature>
<protein>
    <submittedName>
        <fullName evidence="2">Uncharacterized protein</fullName>
    </submittedName>
</protein>
<evidence type="ECO:0000256" key="1">
    <source>
        <dbReference type="SAM" id="MobiDB-lite"/>
    </source>
</evidence>
<gene>
    <name evidence="2" type="ORF">EVAR_63758_1</name>
</gene>
<evidence type="ECO:0000313" key="2">
    <source>
        <dbReference type="EMBL" id="GBP89931.1"/>
    </source>
</evidence>
<evidence type="ECO:0000313" key="3">
    <source>
        <dbReference type="Proteomes" id="UP000299102"/>
    </source>
</evidence>
<organism evidence="2 3">
    <name type="scientific">Eumeta variegata</name>
    <name type="common">Bagworm moth</name>
    <name type="synonym">Eumeta japonica</name>
    <dbReference type="NCBI Taxonomy" id="151549"/>
    <lineage>
        <taxon>Eukaryota</taxon>
        <taxon>Metazoa</taxon>
        <taxon>Ecdysozoa</taxon>
        <taxon>Arthropoda</taxon>
        <taxon>Hexapoda</taxon>
        <taxon>Insecta</taxon>
        <taxon>Pterygota</taxon>
        <taxon>Neoptera</taxon>
        <taxon>Endopterygota</taxon>
        <taxon>Lepidoptera</taxon>
        <taxon>Glossata</taxon>
        <taxon>Ditrysia</taxon>
        <taxon>Tineoidea</taxon>
        <taxon>Psychidae</taxon>
        <taxon>Oiketicinae</taxon>
        <taxon>Eumeta</taxon>
    </lineage>
</organism>